<dbReference type="Pfam" id="PF02949">
    <property type="entry name" value="7tm_6"/>
    <property type="match status" value="1"/>
</dbReference>
<keyword evidence="3" id="KW-0716">Sensory transduction</keyword>
<dbReference type="PaxDb" id="7165-AGAP009412-PA"/>
<evidence type="ECO:0000256" key="5">
    <source>
        <dbReference type="ARBA" id="ARBA00022725"/>
    </source>
</evidence>
<reference evidence="11" key="3">
    <citation type="journal article" date="2004" name="Trends Parasitol.">
        <title>The Anopheles gambiae genome: an update.</title>
        <authorList>
            <person name="Mongin E."/>
            <person name="Louis C."/>
            <person name="Holt R.A."/>
            <person name="Birney E."/>
            <person name="Collins F.H."/>
        </authorList>
    </citation>
    <scope>NUCLEOTIDE SEQUENCE</scope>
    <source>
        <strain evidence="11">PEST</strain>
    </source>
</reference>
<protein>
    <submittedName>
        <fullName evidence="11">AGAP009412-PA</fullName>
    </submittedName>
</protein>
<comment type="subcellular location">
    <subcellularLocation>
        <location evidence="1">Cell membrane</location>
        <topology evidence="1">Multi-pass membrane protein</topology>
    </subcellularLocation>
</comment>
<feature type="transmembrane region" description="Helical" evidence="10">
    <location>
        <begin position="63"/>
        <end position="84"/>
    </location>
</feature>
<gene>
    <name evidence="11" type="primary">GPROR12</name>
    <name evidence="11" type="ORF">AgaP_AGAP009412</name>
</gene>
<dbReference type="GO" id="GO:0004984">
    <property type="term" value="F:olfactory receptor activity"/>
    <property type="evidence" value="ECO:0007669"/>
    <property type="project" value="InterPro"/>
</dbReference>
<evidence type="ECO:0000256" key="7">
    <source>
        <dbReference type="ARBA" id="ARBA00023136"/>
    </source>
</evidence>
<dbReference type="InterPro" id="IPR004117">
    <property type="entry name" value="7tm6_olfct_rcpt"/>
</dbReference>
<reference evidence="11" key="4">
    <citation type="journal article" date="2007" name="Genome Biol.">
        <title>Update of the Anopheles gambiae PEST genome assembly.</title>
        <authorList>
            <person name="Sharakhova M.V."/>
            <person name="Hammond M.P."/>
            <person name="Lobo N.F."/>
            <person name="Krzywinski J."/>
            <person name="Unger M.F."/>
            <person name="Hillenmeyer M.E."/>
            <person name="Bruggner R.V."/>
            <person name="Birney E."/>
            <person name="Collins F.H."/>
        </authorList>
    </citation>
    <scope>NUCLEOTIDE SEQUENCE</scope>
    <source>
        <strain evidence="11">PEST</strain>
    </source>
</reference>
<feature type="transmembrane region" description="Helical" evidence="10">
    <location>
        <begin position="189"/>
        <end position="208"/>
    </location>
</feature>
<keyword evidence="8" id="KW-0675">Receptor</keyword>
<proteinExistence type="predicted"/>
<dbReference type="HOGENOM" id="CLU_040214_1_0_1"/>
<keyword evidence="9" id="KW-0807">Transducer</keyword>
<keyword evidence="7 10" id="KW-0472">Membrane</keyword>
<evidence type="ECO:0000256" key="6">
    <source>
        <dbReference type="ARBA" id="ARBA00022989"/>
    </source>
</evidence>
<evidence type="ECO:0000256" key="1">
    <source>
        <dbReference type="ARBA" id="ARBA00004651"/>
    </source>
</evidence>
<dbReference type="GO" id="GO:0005549">
    <property type="term" value="F:odorant binding"/>
    <property type="evidence" value="ECO:0007669"/>
    <property type="project" value="InterPro"/>
</dbReference>
<evidence type="ECO:0000256" key="4">
    <source>
        <dbReference type="ARBA" id="ARBA00022692"/>
    </source>
</evidence>
<comment type="caution">
    <text evidence="11">The sequence shown here is derived from an EMBL/GenBank/DDBJ whole genome shotgun (WGS) entry which is preliminary data.</text>
</comment>
<dbReference type="VEuPathDB" id="VectorBase:AGAP029705"/>
<dbReference type="EMBL" id="AAAB01008835">
    <property type="protein sequence ID" value="EAU77441.1"/>
    <property type="molecule type" value="Genomic_DNA"/>
</dbReference>
<dbReference type="PANTHER" id="PTHR21137">
    <property type="entry name" value="ODORANT RECEPTOR"/>
    <property type="match status" value="1"/>
</dbReference>
<evidence type="ECO:0000313" key="11">
    <source>
        <dbReference type="EMBL" id="EAU77441.1"/>
    </source>
</evidence>
<dbReference type="VEuPathDB" id="VectorBase:AGAMI1_008377"/>
<evidence type="ECO:0000256" key="3">
    <source>
        <dbReference type="ARBA" id="ARBA00022606"/>
    </source>
</evidence>
<dbReference type="AlphaFoldDB" id="A0NC62"/>
<organism evidence="11">
    <name type="scientific">Anopheles gambiae</name>
    <name type="common">African malaria mosquito</name>
    <dbReference type="NCBI Taxonomy" id="7165"/>
    <lineage>
        <taxon>Eukaryota</taxon>
        <taxon>Metazoa</taxon>
        <taxon>Ecdysozoa</taxon>
        <taxon>Arthropoda</taxon>
        <taxon>Hexapoda</taxon>
        <taxon>Insecta</taxon>
        <taxon>Pterygota</taxon>
        <taxon>Neoptera</taxon>
        <taxon>Endopterygota</taxon>
        <taxon>Diptera</taxon>
        <taxon>Nematocera</taxon>
        <taxon>Culicoidea</taxon>
        <taxon>Culicidae</taxon>
        <taxon>Anophelinae</taxon>
        <taxon>Anopheles</taxon>
    </lineage>
</organism>
<feature type="transmembrane region" description="Helical" evidence="10">
    <location>
        <begin position="36"/>
        <end position="57"/>
    </location>
</feature>
<keyword evidence="5" id="KW-0552">Olfaction</keyword>
<evidence type="ECO:0000256" key="9">
    <source>
        <dbReference type="ARBA" id="ARBA00023224"/>
    </source>
</evidence>
<keyword evidence="4 10" id="KW-0812">Transmembrane</keyword>
<name>A0NC62_ANOGA</name>
<keyword evidence="2" id="KW-1003">Cell membrane</keyword>
<sequence length="397" mass="45198">MEKLRPEDPKAVMPYAKRLLQLSGFRQDTEQLGTRIYLNLFIFVAAILIPKVCFPYPDTEAMVRGLSELIFFTNIFVGLFCFIAQHRPYRELLNAIESFVNIVYPTSQQPESLSERTLIKLNVKINILSVLYCRYIVVAAFIYWMVPCVVTYSSIHKAEVSMGNESIQSIQYYPNLEESFYWLDNRSSVSGYAAFSAVALIVFAFASYNHVTKLLTILSTIKYCSTLFHLVSIGIDELNLVSPAHIDRELKKLIQMHQLAIRCDVLLNQTLSYVMALQLALGTLTWCFTLLYILIIGLDVTAMMGLLIMMNMTSEMFGYCLFCTELTNTATTISQQIYVFQWEKHSPAVQKMVAMIIARGQAPLQIKACGFIPINLELFAKVVKTSYSVLIVLRDFV</sequence>
<accession>A0NC62</accession>
<reference evidence="11" key="1">
    <citation type="journal article" date="2002" name="Science">
        <title>The genome sequence of the malaria mosquito Anopheles gambiae.</title>
        <authorList>
            <person name="Holt R.A."/>
            <person name="Subramanian G.M."/>
            <person name="Halpern A."/>
            <person name="Sutton G.G."/>
            <person name="Charlab R."/>
            <person name="Nusskern D.R."/>
            <person name="Wincker P."/>
            <person name="Clark A.G."/>
            <person name="Ribeiro J.M."/>
            <person name="Wides R."/>
            <person name="Salzberg S.L."/>
            <person name="Loftus B."/>
            <person name="Yandell M."/>
            <person name="Majoros W.H."/>
            <person name="Rusch D.B."/>
            <person name="Lai Z."/>
            <person name="Kraft C.L."/>
            <person name="Abril J.F."/>
            <person name="Anthouard V."/>
            <person name="Arensburger P."/>
            <person name="Atkinson P.W."/>
            <person name="Baden H."/>
            <person name="de Berardinis V."/>
            <person name="Baldwin D."/>
            <person name="Benes V."/>
            <person name="Biedler J."/>
            <person name="Blass C."/>
            <person name="Bolanos R."/>
            <person name="Boscus D."/>
            <person name="Barnstead M."/>
            <person name="Cai S."/>
            <person name="Center A."/>
            <person name="Chaturverdi K."/>
            <person name="Christophides G.K."/>
            <person name="Chrystal M.A."/>
            <person name="Clamp M."/>
            <person name="Cravchik A."/>
            <person name="Curwen V."/>
            <person name="Dana A."/>
            <person name="Delcher A."/>
            <person name="Dew I."/>
            <person name="Evans C.A."/>
            <person name="Flanigan M."/>
            <person name="Grundschober-Freimoser A."/>
            <person name="Friedli L."/>
            <person name="Gu Z."/>
            <person name="Guan P."/>
            <person name="Guigo R."/>
            <person name="Hillenmeyer M.E."/>
            <person name="Hladun S.L."/>
            <person name="Hogan J.R."/>
            <person name="Hong Y.S."/>
            <person name="Hoover J."/>
            <person name="Jaillon O."/>
            <person name="Ke Z."/>
            <person name="Kodira C."/>
            <person name="Kokoza E."/>
            <person name="Koutsos A."/>
            <person name="Letunic I."/>
            <person name="Levitsky A."/>
            <person name="Liang Y."/>
            <person name="Lin J.J."/>
            <person name="Lobo N.F."/>
            <person name="Lopez J.R."/>
            <person name="Malek J.A."/>
            <person name="McIntosh T.C."/>
            <person name="Meister S."/>
            <person name="Miller J."/>
            <person name="Mobarry C."/>
            <person name="Mongin E."/>
            <person name="Murphy S.D."/>
            <person name="O'Brochta D.A."/>
            <person name="Pfannkoch C."/>
            <person name="Qi R."/>
            <person name="Regier M.A."/>
            <person name="Remington K."/>
            <person name="Shao H."/>
            <person name="Sharakhova M.V."/>
            <person name="Sitter C.D."/>
            <person name="Shetty J."/>
            <person name="Smith T.J."/>
            <person name="Strong R."/>
            <person name="Sun J."/>
            <person name="Thomasova D."/>
            <person name="Ton L.Q."/>
            <person name="Topalis P."/>
            <person name="Tu Z."/>
            <person name="Unger M.F."/>
            <person name="Walenz B."/>
            <person name="Wang A."/>
            <person name="Wang J."/>
            <person name="Wang M."/>
            <person name="Wang X."/>
            <person name="Woodford K.J."/>
            <person name="Wortman J.R."/>
            <person name="Wu M."/>
            <person name="Yao A."/>
            <person name="Zdobnov E.M."/>
            <person name="Zhang H."/>
            <person name="Zhao Q."/>
            <person name="Zhao S."/>
            <person name="Zhu S.C."/>
            <person name="Zhimulev I."/>
            <person name="Coluzzi M."/>
            <person name="della Torre A."/>
            <person name="Roth C.W."/>
            <person name="Louis C."/>
            <person name="Kalush F."/>
            <person name="Mural R.J."/>
            <person name="Myers E.W."/>
            <person name="Adams M.D."/>
            <person name="Smith H.O."/>
            <person name="Broder S."/>
            <person name="Gardner M.J."/>
            <person name="Fraser C.M."/>
            <person name="Birney E."/>
            <person name="Bork P."/>
            <person name="Brey P.T."/>
            <person name="Venter J.C."/>
            <person name="Weissenbach J."/>
            <person name="Kafatos F.C."/>
            <person name="Collins F.H."/>
            <person name="Hoffman S.L."/>
        </authorList>
    </citation>
    <scope>NUCLEOTIDE SEQUENCE [LARGE SCALE GENOMIC DNA]</scope>
    <source>
        <strain evidence="11">PEST</strain>
    </source>
</reference>
<reference evidence="11" key="2">
    <citation type="submission" date="2002-03" db="EMBL/GenBank/DDBJ databases">
        <authorList>
            <consortium name="The Anopheles Genome Sequencing Consortium"/>
        </authorList>
    </citation>
    <scope>NUCLEOTIDE SEQUENCE</scope>
    <source>
        <strain evidence="11">PEST</strain>
    </source>
</reference>
<reference evidence="11" key="5">
    <citation type="submission" date="2011-05" db="EMBL/GenBank/DDBJ databases">
        <authorList>
            <consortium name="VectorBase"/>
        </authorList>
    </citation>
    <scope>NUCLEOTIDE SEQUENCE</scope>
    <source>
        <strain evidence="11">PEST</strain>
    </source>
</reference>
<evidence type="ECO:0000256" key="10">
    <source>
        <dbReference type="SAM" id="Phobius"/>
    </source>
</evidence>
<feature type="transmembrane region" description="Helical" evidence="10">
    <location>
        <begin position="125"/>
        <end position="146"/>
    </location>
</feature>
<keyword evidence="6 10" id="KW-1133">Transmembrane helix</keyword>
<dbReference type="GO" id="GO:0005886">
    <property type="term" value="C:plasma membrane"/>
    <property type="evidence" value="ECO:0007669"/>
    <property type="project" value="UniProtKB-SubCell"/>
</dbReference>
<dbReference type="GO" id="GO:0007165">
    <property type="term" value="P:signal transduction"/>
    <property type="evidence" value="ECO:0007669"/>
    <property type="project" value="UniProtKB-KW"/>
</dbReference>
<dbReference type="PANTHER" id="PTHR21137:SF35">
    <property type="entry name" value="ODORANT RECEPTOR 19A-RELATED"/>
    <property type="match status" value="1"/>
</dbReference>
<evidence type="ECO:0000256" key="2">
    <source>
        <dbReference type="ARBA" id="ARBA00022475"/>
    </source>
</evidence>
<evidence type="ECO:0000256" key="8">
    <source>
        <dbReference type="ARBA" id="ARBA00023170"/>
    </source>
</evidence>